<organism evidence="1 2">
    <name type="scientific">Propioniciclava flava</name>
    <dbReference type="NCBI Taxonomy" id="2072026"/>
    <lineage>
        <taxon>Bacteria</taxon>
        <taxon>Bacillati</taxon>
        <taxon>Actinomycetota</taxon>
        <taxon>Actinomycetes</taxon>
        <taxon>Propionibacteriales</taxon>
        <taxon>Propionibacteriaceae</taxon>
        <taxon>Propioniciclava</taxon>
    </lineage>
</organism>
<evidence type="ECO:0000313" key="1">
    <source>
        <dbReference type="EMBL" id="RXW31804.1"/>
    </source>
</evidence>
<dbReference type="Gene3D" id="6.10.320.10">
    <property type="match status" value="1"/>
</dbReference>
<proteinExistence type="predicted"/>
<sequence>MKLAQALAERAAVQTRLGELSGRLASSALVQEGESPVEDPAGLLAEAEHCFERLTWLVSAINATNAATQFEPGVTVTDAIARRDTLARRRTFLADAASAATPGNRMGRSEIKFVPTLDVAALRKQADDAAQAYRQLDDRLQGLNWSVDLQEP</sequence>
<dbReference type="Pfam" id="PF20935">
    <property type="entry name" value="DUF6847"/>
    <property type="match status" value="1"/>
</dbReference>
<reference evidence="1 2" key="1">
    <citation type="submission" date="2018-01" db="EMBL/GenBank/DDBJ databases">
        <title>Lactibacter flavus gen. nov., sp. nov., a novel bacterium of the family Propionibacteriaceae isolated from raw milk and dairy products.</title>
        <authorList>
            <person name="Wenning M."/>
            <person name="Breitenwieser F."/>
            <person name="Huptas C."/>
            <person name="von Neubeck M."/>
            <person name="Busse H.-J."/>
            <person name="Scherer S."/>
        </authorList>
    </citation>
    <scope>NUCLEOTIDE SEQUENCE [LARGE SCALE GENOMIC DNA]</scope>
    <source>
        <strain evidence="1 2">VG341</strain>
    </source>
</reference>
<comment type="caution">
    <text evidence="1">The sequence shown here is derived from an EMBL/GenBank/DDBJ whole genome shotgun (WGS) entry which is preliminary data.</text>
</comment>
<dbReference type="RefSeq" id="WP_129459021.1">
    <property type="nucleotide sequence ID" value="NZ_PPCV01000006.1"/>
</dbReference>
<dbReference type="OrthoDB" id="3730241at2"/>
<keyword evidence="2" id="KW-1185">Reference proteome</keyword>
<gene>
    <name evidence="1" type="ORF">C1706_09625</name>
</gene>
<dbReference type="CDD" id="cd12208">
    <property type="entry name" value="DIP1984-like"/>
    <property type="match status" value="1"/>
</dbReference>
<protein>
    <recommendedName>
        <fullName evidence="3">DIP1984 family protein</fullName>
    </recommendedName>
</protein>
<dbReference type="InterPro" id="IPR047741">
    <property type="entry name" value="DIP1984-like"/>
</dbReference>
<dbReference type="Proteomes" id="UP000290624">
    <property type="component" value="Unassembled WGS sequence"/>
</dbReference>
<dbReference type="AlphaFoldDB" id="A0A4Q2EHE9"/>
<accession>A0A4Q2EHE9</accession>
<evidence type="ECO:0008006" key="3">
    <source>
        <dbReference type="Google" id="ProtNLM"/>
    </source>
</evidence>
<evidence type="ECO:0000313" key="2">
    <source>
        <dbReference type="Proteomes" id="UP000290624"/>
    </source>
</evidence>
<dbReference type="EMBL" id="PPCV01000006">
    <property type="protein sequence ID" value="RXW31804.1"/>
    <property type="molecule type" value="Genomic_DNA"/>
</dbReference>
<dbReference type="NCBIfam" id="NF038048">
    <property type="entry name" value="DIP1984_fam"/>
    <property type="match status" value="1"/>
</dbReference>
<name>A0A4Q2EHE9_9ACTN</name>